<dbReference type="KEGG" id="mamp:MAMA39_00380"/>
<dbReference type="Proteomes" id="UP000261764">
    <property type="component" value="Chromosome I"/>
</dbReference>
<name>A0A292IGV0_9MOLU</name>
<organism evidence="1 2">
    <name type="scientific">Mycoplasma amphoriforme A39</name>
    <dbReference type="NCBI Taxonomy" id="572419"/>
    <lineage>
        <taxon>Bacteria</taxon>
        <taxon>Bacillati</taxon>
        <taxon>Mycoplasmatota</taxon>
        <taxon>Mollicutes</taxon>
        <taxon>Mycoplasmataceae</taxon>
        <taxon>Mycoplasma</taxon>
    </lineage>
</organism>
<dbReference type="EMBL" id="HG937516">
    <property type="protein sequence ID" value="CDN40164.1"/>
    <property type="molecule type" value="Genomic_DNA"/>
</dbReference>
<evidence type="ECO:0000313" key="1">
    <source>
        <dbReference type="EMBL" id="CDN40164.1"/>
    </source>
</evidence>
<protein>
    <submittedName>
        <fullName evidence="1">Uncharacterized protein</fullName>
    </submittedName>
</protein>
<gene>
    <name evidence="1" type="ORF">MAMA39_00380</name>
</gene>
<reference evidence="1 2" key="1">
    <citation type="journal article" date="2015" name="Clin. Infect. Dis.">
        <title>Genomic Investigations unmask Mycoplasma amphoriforme, a new respiratory pathogen.</title>
        <authorList>
            <person name="Gillespie S.H."/>
            <person name="Ling C.L."/>
            <person name="Oravcova K."/>
            <person name="Pinheiro M."/>
            <person name="Wells L."/>
            <person name="Bryant J.M."/>
            <person name="McHugh T.D."/>
            <person name="Bebear C."/>
            <person name="Webster D."/>
            <person name="Harris S.R."/>
            <person name="Seth-Smith H.M."/>
            <person name="Thomson N.R."/>
        </authorList>
    </citation>
    <scope>NUCLEOTIDE SEQUENCE [LARGE SCALE GENOMIC DNA]</scope>
    <source>
        <strain evidence="1 2">A39</strain>
    </source>
</reference>
<keyword evidence="2" id="KW-1185">Reference proteome</keyword>
<proteinExistence type="predicted"/>
<sequence length="211" mass="24879">MPKAQCGQFVLLPDLNDQIFRYSNKNKTLQNKFTDQITSYMNNYFHKFYQAGNSGINIELPKSVFYNFIFDYYQHKGVDFFITKSHQNFLIFPVSQFSKYFDVTANYRLKKSGSSNLNDKNKTDFENAMRLTGFKYRFTSEMDILSDVELNGKKIKGKNYDYLLKKKNNAYTVRKLSNTKNMNVIFSIQLFSYITAQRKLDIIAFENAIKK</sequence>
<dbReference type="REBASE" id="86162">
    <property type="entry name" value="MamA39ORF370P"/>
</dbReference>
<dbReference type="AlphaFoldDB" id="A0A292IGV0"/>
<accession>A0A292IGV0</accession>
<evidence type="ECO:0000313" key="2">
    <source>
        <dbReference type="Proteomes" id="UP000261764"/>
    </source>
</evidence>